<proteinExistence type="predicted"/>
<feature type="domain" description="Zn(2)-C6 fungal-type" evidence="3">
    <location>
        <begin position="12"/>
        <end position="42"/>
    </location>
</feature>
<protein>
    <recommendedName>
        <fullName evidence="3">Zn(2)-C6 fungal-type domain-containing protein</fullName>
    </recommendedName>
</protein>
<dbReference type="PANTHER" id="PTHR37534:SF7">
    <property type="entry name" value="TRANSCRIPTIONAL ACTIVATOR PROTEIN UGA3"/>
    <property type="match status" value="1"/>
</dbReference>
<evidence type="ECO:0000313" key="5">
    <source>
        <dbReference type="Proteomes" id="UP000183971"/>
    </source>
</evidence>
<dbReference type="PANTHER" id="PTHR37534">
    <property type="entry name" value="TRANSCRIPTIONAL ACTIVATOR PROTEIN UGA3"/>
    <property type="match status" value="1"/>
</dbReference>
<dbReference type="InterPro" id="IPR021858">
    <property type="entry name" value="Fun_TF"/>
</dbReference>
<dbReference type="Proteomes" id="UP000183971">
    <property type="component" value="Unassembled WGS sequence"/>
</dbReference>
<evidence type="ECO:0000256" key="1">
    <source>
        <dbReference type="ARBA" id="ARBA00004123"/>
    </source>
</evidence>
<dbReference type="GO" id="GO:0000981">
    <property type="term" value="F:DNA-binding transcription factor activity, RNA polymerase II-specific"/>
    <property type="evidence" value="ECO:0007669"/>
    <property type="project" value="InterPro"/>
</dbReference>
<dbReference type="InterPro" id="IPR001138">
    <property type="entry name" value="Zn2Cys6_DnaBD"/>
</dbReference>
<dbReference type="SUPFAM" id="SSF57701">
    <property type="entry name" value="Zn2/Cys6 DNA-binding domain"/>
    <property type="match status" value="1"/>
</dbReference>
<evidence type="ECO:0000313" key="4">
    <source>
        <dbReference type="EMBL" id="CZR49487.1"/>
    </source>
</evidence>
<reference evidence="5" key="1">
    <citation type="journal article" date="2016" name="Genome Biol. Evol.">
        <title>Comparative 'omics' of the Fusarium fujikuroi species complex highlights differences in genetic potential and metabolite synthesis.</title>
        <authorList>
            <person name="Niehaus E.-M."/>
            <person name="Muensterkoetter M."/>
            <person name="Proctor R.H."/>
            <person name="Brown D.W."/>
            <person name="Sharon A."/>
            <person name="Idan Y."/>
            <person name="Oren-Young L."/>
            <person name="Sieber C.M."/>
            <person name="Novak O."/>
            <person name="Pencik A."/>
            <person name="Tarkowska D."/>
            <person name="Hromadova K."/>
            <person name="Freeman S."/>
            <person name="Maymon M."/>
            <person name="Elazar M."/>
            <person name="Youssef S.A."/>
            <person name="El-Shabrawy E.S.M."/>
            <person name="Shalaby A.B.A."/>
            <person name="Houterman P."/>
            <person name="Brock N.L."/>
            <person name="Burkhardt I."/>
            <person name="Tsavkelova E.A."/>
            <person name="Dickschat J.S."/>
            <person name="Galuszka P."/>
            <person name="Gueldener U."/>
            <person name="Tudzynski B."/>
        </authorList>
    </citation>
    <scope>NUCLEOTIDE SEQUENCE [LARGE SCALE GENOMIC DNA]</scope>
    <source>
        <strain evidence="5">ET1</strain>
    </source>
</reference>
<accession>A0A1L7WA51</accession>
<dbReference type="CDD" id="cd00067">
    <property type="entry name" value="GAL4"/>
    <property type="match status" value="1"/>
</dbReference>
<dbReference type="SMART" id="SM00066">
    <property type="entry name" value="GAL4"/>
    <property type="match status" value="1"/>
</dbReference>
<dbReference type="GO" id="GO:0008270">
    <property type="term" value="F:zinc ion binding"/>
    <property type="evidence" value="ECO:0007669"/>
    <property type="project" value="InterPro"/>
</dbReference>
<comment type="caution">
    <text evidence="4">The sequence shown here is derived from an EMBL/GenBank/DDBJ whole genome shotgun (WGS) entry which is preliminary data.</text>
</comment>
<sequence>MPPSRRTRVRTGCMTCRTRKVKCDELKPFCDNCKRVNKACVYQPPQFIGYSQKSPPAEHCFNGGAEAQWQSPSNSNCRISLPTEDGEADEPSPNGPITPHISDPLIDGDAGYPDFSWGEWGDPFPASSFGAEAQHLLLQRSPEQRSLPSDIFPNPSSTYSFFLSKVDPPFIALWDSFNWCIAKGYLAQLATTTPAIAAAIQAVETLYKSLLDGDDVSPGLSQYFAAKTLYLSLQDDLTSDMEFVLFTAFLLSCFEVVVQQETIPTLLKQEGMLIKRLEECAEPQTWSPLARRIILWLYLFHTKAMHLGGRGILSPKVITLLRKSHHISSLTHLRVGHISMNDAANDAIQQALFHFYFELQDISLQVSCLNRHHRSRGTLKDETDVDNISQTLEEQLQYLWQGRPVFIDAVIDEGDWGGGDGSPVSELKLVAILCRICYHAELIYHARAYGRSQPLSSPILNARAAIRQGIVRVPEGQALHPAFIWPLFMYGVEITDATELDWVLDKLKGISDPWWNSKVITDLASGVGREQLKKSERVDSRYFCLERFGTVPPYM</sequence>
<comment type="subcellular location">
    <subcellularLocation>
        <location evidence="1">Nucleus</location>
    </subcellularLocation>
</comment>
<dbReference type="GO" id="GO:0005634">
    <property type="term" value="C:nucleus"/>
    <property type="evidence" value="ECO:0007669"/>
    <property type="project" value="UniProtKB-SubCell"/>
</dbReference>
<dbReference type="VEuPathDB" id="FungiDB:FPRO_15847"/>
<dbReference type="GO" id="GO:0000976">
    <property type="term" value="F:transcription cis-regulatory region binding"/>
    <property type="evidence" value="ECO:0007669"/>
    <property type="project" value="TreeGrafter"/>
</dbReference>
<keyword evidence="5" id="KW-1185">Reference proteome</keyword>
<gene>
    <name evidence="4" type="ORF">FPRO_15847</name>
</gene>
<evidence type="ECO:0000259" key="3">
    <source>
        <dbReference type="PROSITE" id="PS50048"/>
    </source>
</evidence>
<dbReference type="PROSITE" id="PS50048">
    <property type="entry name" value="ZN2_CY6_FUNGAL_2"/>
    <property type="match status" value="1"/>
</dbReference>
<dbReference type="PROSITE" id="PS00463">
    <property type="entry name" value="ZN2_CY6_FUNGAL_1"/>
    <property type="match status" value="1"/>
</dbReference>
<dbReference type="Pfam" id="PF00172">
    <property type="entry name" value="Zn_clus"/>
    <property type="match status" value="1"/>
</dbReference>
<dbReference type="AlphaFoldDB" id="A0A1L7WA51"/>
<dbReference type="Gene3D" id="4.10.240.10">
    <property type="entry name" value="Zn(2)-C6 fungal-type DNA-binding domain"/>
    <property type="match status" value="1"/>
</dbReference>
<evidence type="ECO:0000256" key="2">
    <source>
        <dbReference type="ARBA" id="ARBA00023242"/>
    </source>
</evidence>
<dbReference type="EMBL" id="FJOF01000017">
    <property type="protein sequence ID" value="CZR49487.1"/>
    <property type="molecule type" value="Genomic_DNA"/>
</dbReference>
<dbReference type="Pfam" id="PF11951">
    <property type="entry name" value="Fungal_trans_2"/>
    <property type="match status" value="1"/>
</dbReference>
<dbReference type="GO" id="GO:0045944">
    <property type="term" value="P:positive regulation of transcription by RNA polymerase II"/>
    <property type="evidence" value="ECO:0007669"/>
    <property type="project" value="TreeGrafter"/>
</dbReference>
<keyword evidence="2" id="KW-0539">Nucleus</keyword>
<dbReference type="RefSeq" id="XP_031089988.1">
    <property type="nucleotide sequence ID" value="XM_031224761.1"/>
</dbReference>
<dbReference type="GeneID" id="42060702"/>
<organism evidence="4 5">
    <name type="scientific">Fusarium proliferatum (strain ET1)</name>
    <name type="common">Orchid endophyte fungus</name>
    <dbReference type="NCBI Taxonomy" id="1227346"/>
    <lineage>
        <taxon>Eukaryota</taxon>
        <taxon>Fungi</taxon>
        <taxon>Dikarya</taxon>
        <taxon>Ascomycota</taxon>
        <taxon>Pezizomycotina</taxon>
        <taxon>Sordariomycetes</taxon>
        <taxon>Hypocreomycetidae</taxon>
        <taxon>Hypocreales</taxon>
        <taxon>Nectriaceae</taxon>
        <taxon>Fusarium</taxon>
        <taxon>Fusarium fujikuroi species complex</taxon>
    </lineage>
</organism>
<name>A0A1L7WA51_FUSPR</name>
<dbReference type="InterPro" id="IPR036864">
    <property type="entry name" value="Zn2-C6_fun-type_DNA-bd_sf"/>
</dbReference>